<evidence type="ECO:0000256" key="3">
    <source>
        <dbReference type="ARBA" id="ARBA00022679"/>
    </source>
</evidence>
<evidence type="ECO:0000313" key="8">
    <source>
        <dbReference type="EMBL" id="ROQ21127.1"/>
    </source>
</evidence>
<dbReference type="FunFam" id="1.10.600.10:FF:000001">
    <property type="entry name" value="Geranylgeranyl diphosphate synthase"/>
    <property type="match status" value="1"/>
</dbReference>
<dbReference type="GO" id="GO:0016114">
    <property type="term" value="P:terpenoid biosynthetic process"/>
    <property type="evidence" value="ECO:0007669"/>
    <property type="project" value="UniProtKB-ARBA"/>
</dbReference>
<evidence type="ECO:0000313" key="9">
    <source>
        <dbReference type="Proteomes" id="UP000273643"/>
    </source>
</evidence>
<comment type="caution">
    <text evidence="8">The sequence shown here is derived from an EMBL/GenBank/DDBJ whole genome shotgun (WGS) entry which is preliminary data.</text>
</comment>
<dbReference type="InterPro" id="IPR033749">
    <property type="entry name" value="Polyprenyl_synt_CS"/>
</dbReference>
<dbReference type="CDD" id="cd00685">
    <property type="entry name" value="Trans_IPPS_HT"/>
    <property type="match status" value="1"/>
</dbReference>
<dbReference type="SFLD" id="SFLDS00005">
    <property type="entry name" value="Isoprenoid_Synthase_Type_I"/>
    <property type="match status" value="1"/>
</dbReference>
<dbReference type="PANTHER" id="PTHR43281:SF1">
    <property type="entry name" value="FARNESYL DIPHOSPHATE SYNTHASE"/>
    <property type="match status" value="1"/>
</dbReference>
<gene>
    <name evidence="8" type="ORF">EDC38_1749</name>
</gene>
<evidence type="ECO:0000256" key="5">
    <source>
        <dbReference type="ARBA" id="ARBA00022842"/>
    </source>
</evidence>
<dbReference type="Pfam" id="PF00348">
    <property type="entry name" value="polyprenyl_synt"/>
    <property type="match status" value="1"/>
</dbReference>
<dbReference type="EMBL" id="RJUK01000001">
    <property type="protein sequence ID" value="ROQ21127.1"/>
    <property type="molecule type" value="Genomic_DNA"/>
</dbReference>
<dbReference type="NCBIfam" id="NF045485">
    <property type="entry name" value="FPPsyn"/>
    <property type="match status" value="1"/>
</dbReference>
<evidence type="ECO:0000256" key="2">
    <source>
        <dbReference type="ARBA" id="ARBA00006706"/>
    </source>
</evidence>
<dbReference type="PROSITE" id="PS00723">
    <property type="entry name" value="POLYPRENYL_SYNTHASE_1"/>
    <property type="match status" value="1"/>
</dbReference>
<keyword evidence="4" id="KW-0479">Metal-binding</keyword>
<proteinExistence type="inferred from homology"/>
<keyword evidence="3 7" id="KW-0808">Transferase</keyword>
<protein>
    <submittedName>
        <fullName evidence="8">Farnesyl-diphosphate synthase</fullName>
    </submittedName>
</protein>
<dbReference type="GO" id="GO:0004659">
    <property type="term" value="F:prenyltransferase activity"/>
    <property type="evidence" value="ECO:0007669"/>
    <property type="project" value="InterPro"/>
</dbReference>
<dbReference type="PANTHER" id="PTHR43281">
    <property type="entry name" value="FARNESYL DIPHOSPHATE SYNTHASE"/>
    <property type="match status" value="1"/>
</dbReference>
<dbReference type="GO" id="GO:0005737">
    <property type="term" value="C:cytoplasm"/>
    <property type="evidence" value="ECO:0007669"/>
    <property type="project" value="UniProtKB-ARBA"/>
</dbReference>
<dbReference type="GO" id="GO:0008654">
    <property type="term" value="P:phospholipid biosynthetic process"/>
    <property type="evidence" value="ECO:0007669"/>
    <property type="project" value="UniProtKB-ARBA"/>
</dbReference>
<dbReference type="SFLD" id="SFLDG01017">
    <property type="entry name" value="Polyprenyl_Transferase_Like"/>
    <property type="match status" value="1"/>
</dbReference>
<organism evidence="8 9">
    <name type="scientific">Marinimicrobium koreense</name>
    <dbReference type="NCBI Taxonomy" id="306545"/>
    <lineage>
        <taxon>Bacteria</taxon>
        <taxon>Pseudomonadati</taxon>
        <taxon>Pseudomonadota</taxon>
        <taxon>Gammaproteobacteria</taxon>
        <taxon>Cellvibrionales</taxon>
        <taxon>Cellvibrionaceae</taxon>
        <taxon>Marinimicrobium</taxon>
    </lineage>
</organism>
<dbReference type="SUPFAM" id="SSF48576">
    <property type="entry name" value="Terpenoid synthases"/>
    <property type="match status" value="1"/>
</dbReference>
<evidence type="ECO:0000256" key="7">
    <source>
        <dbReference type="RuleBase" id="RU004466"/>
    </source>
</evidence>
<dbReference type="OrthoDB" id="9805316at2"/>
<dbReference type="GO" id="GO:0046872">
    <property type="term" value="F:metal ion binding"/>
    <property type="evidence" value="ECO:0007669"/>
    <property type="project" value="UniProtKB-KW"/>
</dbReference>
<keyword evidence="9" id="KW-1185">Reference proteome</keyword>
<dbReference type="InterPro" id="IPR053378">
    <property type="entry name" value="Prenyl_diphosphate_synthase"/>
</dbReference>
<reference evidence="8 9" key="1">
    <citation type="submission" date="2018-11" db="EMBL/GenBank/DDBJ databases">
        <title>Genomic Encyclopedia of Type Strains, Phase IV (KMG-IV): sequencing the most valuable type-strain genomes for metagenomic binning, comparative biology and taxonomic classification.</title>
        <authorList>
            <person name="Goeker M."/>
        </authorList>
    </citation>
    <scope>NUCLEOTIDE SEQUENCE [LARGE SCALE GENOMIC DNA]</scope>
    <source>
        <strain evidence="8 9">DSM 16974</strain>
    </source>
</reference>
<dbReference type="RefSeq" id="WP_123638166.1">
    <property type="nucleotide sequence ID" value="NZ_RJUK01000001.1"/>
</dbReference>
<dbReference type="Gene3D" id="1.10.600.10">
    <property type="entry name" value="Farnesyl Diphosphate Synthase"/>
    <property type="match status" value="1"/>
</dbReference>
<comment type="similarity">
    <text evidence="2 7">Belongs to the FPP/GGPP synthase family.</text>
</comment>
<accession>A0A3N1P1J8</accession>
<comment type="cofactor">
    <cofactor evidence="1">
        <name>Mg(2+)</name>
        <dbReference type="ChEBI" id="CHEBI:18420"/>
    </cofactor>
</comment>
<dbReference type="InterPro" id="IPR008949">
    <property type="entry name" value="Isoprenoid_synthase_dom_sf"/>
</dbReference>
<name>A0A3N1P1J8_9GAMM</name>
<dbReference type="NCBIfam" id="NF007877">
    <property type="entry name" value="PRK10581.1"/>
    <property type="match status" value="1"/>
</dbReference>
<evidence type="ECO:0000256" key="1">
    <source>
        <dbReference type="ARBA" id="ARBA00001946"/>
    </source>
</evidence>
<dbReference type="InterPro" id="IPR000092">
    <property type="entry name" value="Polyprenyl_synt"/>
</dbReference>
<dbReference type="Proteomes" id="UP000273643">
    <property type="component" value="Unassembled WGS sequence"/>
</dbReference>
<dbReference type="AlphaFoldDB" id="A0A3N1P1J8"/>
<sequence length="296" mass="31658">MSTDFDAFAGPWRERFNRGLTRFLPQPDAQRPQLAEAMAYSLANGGKRVRPMLVYSTGAALRYEPDQALDTVAVALECLHAYSLIHDDLPAMDDDDLRRGQPSCHIAFDEATAILAGDALQTLAFEVLARCDRLSAEQRVALIADLAQAAGAQGMVLGQAIDLGAVHQSPDIAQLERMHQHKTGALIRASVAMAARACGASTGEREALSDYAGAIGLAFQVQDDILDVIADTSTLGKPQGADNARDKPTYVSLLGLDGAQSKARELLTQALDSLSGFDDSATALRSLAHYIIERGH</sequence>
<dbReference type="PROSITE" id="PS00444">
    <property type="entry name" value="POLYPRENYL_SYNTHASE_2"/>
    <property type="match status" value="1"/>
</dbReference>
<evidence type="ECO:0000256" key="4">
    <source>
        <dbReference type="ARBA" id="ARBA00022723"/>
    </source>
</evidence>
<keyword evidence="5" id="KW-0460">Magnesium</keyword>
<keyword evidence="6" id="KW-0414">Isoprene biosynthesis</keyword>
<evidence type="ECO:0000256" key="6">
    <source>
        <dbReference type="ARBA" id="ARBA00023229"/>
    </source>
</evidence>